<evidence type="ECO:0000313" key="2">
    <source>
        <dbReference type="EMBL" id="RVU26382.1"/>
    </source>
</evidence>
<protein>
    <recommendedName>
        <fullName evidence="4">Secreted protein</fullName>
    </recommendedName>
</protein>
<dbReference type="AlphaFoldDB" id="A0A3S2VH59"/>
<evidence type="ECO:0000256" key="1">
    <source>
        <dbReference type="SAM" id="SignalP"/>
    </source>
</evidence>
<proteinExistence type="predicted"/>
<accession>A0A3S2VH59</accession>
<name>A0A3S2VH59_9ACTN</name>
<feature type="chain" id="PRO_5018680066" description="Secreted protein" evidence="1">
    <location>
        <begin position="30"/>
        <end position="311"/>
    </location>
</feature>
<keyword evidence="3" id="KW-1185">Reference proteome</keyword>
<dbReference type="EMBL" id="RZYA01000004">
    <property type="protein sequence ID" value="RVU26382.1"/>
    <property type="molecule type" value="Genomic_DNA"/>
</dbReference>
<comment type="caution">
    <text evidence="2">The sequence shown here is derived from an EMBL/GenBank/DDBJ whole genome shotgun (WGS) entry which is preliminary data.</text>
</comment>
<feature type="signal peptide" evidence="1">
    <location>
        <begin position="1"/>
        <end position="29"/>
    </location>
</feature>
<dbReference type="Proteomes" id="UP000283128">
    <property type="component" value="Unassembled WGS sequence"/>
</dbReference>
<reference evidence="2 3" key="1">
    <citation type="submission" date="2019-01" db="EMBL/GenBank/DDBJ databases">
        <title>Genome sequences of Streptomyces and Rhizobium isolates collected from root and soil.</title>
        <authorList>
            <person name="Chhettri S."/>
            <person name="Sevigny J.L."/>
            <person name="Sen A."/>
            <person name="Ennis N."/>
            <person name="Tisa L."/>
        </authorList>
    </citation>
    <scope>NUCLEOTIDE SEQUENCE [LARGE SCALE GENOMIC DNA]</scope>
    <source>
        <strain evidence="2 3">San01</strain>
    </source>
</reference>
<evidence type="ECO:0000313" key="3">
    <source>
        <dbReference type="Proteomes" id="UP000283128"/>
    </source>
</evidence>
<organism evidence="2 3">
    <name type="scientific">Streptomyces antnestii</name>
    <dbReference type="NCBI Taxonomy" id="2494256"/>
    <lineage>
        <taxon>Bacteria</taxon>
        <taxon>Bacillati</taxon>
        <taxon>Actinomycetota</taxon>
        <taxon>Actinomycetes</taxon>
        <taxon>Kitasatosporales</taxon>
        <taxon>Streptomycetaceae</taxon>
        <taxon>Streptomyces</taxon>
    </lineage>
</organism>
<evidence type="ECO:0008006" key="4">
    <source>
        <dbReference type="Google" id="ProtNLM"/>
    </source>
</evidence>
<keyword evidence="1" id="KW-0732">Signal</keyword>
<gene>
    <name evidence="2" type="ORF">EOT10_11065</name>
</gene>
<sequence length="311" mass="31132">MPRARLAAFSAFSAITALATFATTGTATAADAQLAGSWAPFTRCPVDAPPMAGADGRATTPQCVASHSDSGSIVLGNTTVTTGASDLQLGVVQNSDGTSTLVPPASGTIIADSATIPGGLLGLMCPSDIPVITDICKQLDDSSLNRITATVESVGAPHDFALAAGATTGQPIIAIPVRIRLKNPFLSDHCTIGSASDPVVLRPQNLTQPAFKIERFAAGGSPDPAGTMSRIGLTGSTQGDSSFAVPGASGCGLLGLIDLAVNAKTGLPSAAGHNSVTLNDTHTYLGGLYAPGTVYPDAGKILAQNWHTAAG</sequence>
<dbReference type="OrthoDB" id="4461339at2"/>